<dbReference type="PANTHER" id="PTHR43229">
    <property type="entry name" value="NODULATION PROTEIN J"/>
    <property type="match status" value="1"/>
</dbReference>
<feature type="compositionally biased region" description="Low complexity" evidence="6">
    <location>
        <begin position="1"/>
        <end position="14"/>
    </location>
</feature>
<name>A0A0U4B568_9ACTN</name>
<keyword evidence="5" id="KW-0046">Antibiotic resistance</keyword>
<feature type="transmembrane region" description="Helical" evidence="7">
    <location>
        <begin position="78"/>
        <end position="104"/>
    </location>
</feature>
<evidence type="ECO:0000256" key="7">
    <source>
        <dbReference type="SAM" id="Phobius"/>
    </source>
</evidence>
<dbReference type="GO" id="GO:0043190">
    <property type="term" value="C:ATP-binding cassette (ABC) transporter complex"/>
    <property type="evidence" value="ECO:0007669"/>
    <property type="project" value="InterPro"/>
</dbReference>
<feature type="region of interest" description="Disordered" evidence="6">
    <location>
        <begin position="1"/>
        <end position="22"/>
    </location>
</feature>
<feature type="transmembrane region" description="Helical" evidence="7">
    <location>
        <begin position="48"/>
        <end position="66"/>
    </location>
</feature>
<dbReference type="AlphaFoldDB" id="A0A0U4B568"/>
<dbReference type="PANTHER" id="PTHR43229:SF2">
    <property type="entry name" value="NODULATION PROTEIN J"/>
    <property type="match status" value="1"/>
</dbReference>
<gene>
    <name evidence="9" type="ORF">AERYTH_00095</name>
</gene>
<evidence type="ECO:0000256" key="6">
    <source>
        <dbReference type="SAM" id="MobiDB-lite"/>
    </source>
</evidence>
<evidence type="ECO:0000256" key="4">
    <source>
        <dbReference type="ARBA" id="ARBA00023136"/>
    </source>
</evidence>
<dbReference type="PIRSF" id="PIRSF006648">
    <property type="entry name" value="DrrB"/>
    <property type="match status" value="1"/>
</dbReference>
<dbReference type="GO" id="GO:0140359">
    <property type="term" value="F:ABC-type transporter activity"/>
    <property type="evidence" value="ECO:0007669"/>
    <property type="project" value="InterPro"/>
</dbReference>
<proteinExistence type="predicted"/>
<dbReference type="STRING" id="2041.AERYTH_00095"/>
<dbReference type="InterPro" id="IPR013525">
    <property type="entry name" value="ABC2_TM"/>
</dbReference>
<accession>A0A0U4B568</accession>
<keyword evidence="3 7" id="KW-1133">Transmembrane helix</keyword>
<feature type="transmembrane region" description="Helical" evidence="7">
    <location>
        <begin position="125"/>
        <end position="147"/>
    </location>
</feature>
<sequence length="271" mass="28480">MSTPATPVKTVTPVDGATPGTRRAPRLGGFNRVLLSLELRRMLRNRRTVFFSLLFPAALYFAFAGSSGSDERVGHGNVAAYVMVSMALYGAALTTASAGSSVALERSVGWSRQLRLTPLHPLAYIAMKAACALVLGALAVAVVNGAALLQGRADLPAGRWLACALLALLCSFVFAALGLFVGYVVPGENAMQLLGPGLALFAFLGNLFIPITEGTTLWHVASVTPMFGVAEISRAPLTGELPWYAVVNAVAWLVVFVAGAAWRMSKDTARG</sequence>
<organism evidence="9 10">
    <name type="scientific">Aeromicrobium erythreum</name>
    <dbReference type="NCBI Taxonomy" id="2041"/>
    <lineage>
        <taxon>Bacteria</taxon>
        <taxon>Bacillati</taxon>
        <taxon>Actinomycetota</taxon>
        <taxon>Actinomycetes</taxon>
        <taxon>Propionibacteriales</taxon>
        <taxon>Nocardioidaceae</taxon>
        <taxon>Aeromicrobium</taxon>
    </lineage>
</organism>
<dbReference type="GO" id="GO:0046677">
    <property type="term" value="P:response to antibiotic"/>
    <property type="evidence" value="ECO:0007669"/>
    <property type="project" value="UniProtKB-KW"/>
</dbReference>
<dbReference type="OrthoDB" id="63188at2"/>
<feature type="transmembrane region" description="Helical" evidence="7">
    <location>
        <begin position="197"/>
        <end position="221"/>
    </location>
</feature>
<evidence type="ECO:0000256" key="3">
    <source>
        <dbReference type="ARBA" id="ARBA00022989"/>
    </source>
</evidence>
<dbReference type="EMBL" id="CP011502">
    <property type="protein sequence ID" value="ALX03209.1"/>
    <property type="molecule type" value="Genomic_DNA"/>
</dbReference>
<comment type="subcellular location">
    <subcellularLocation>
        <location evidence="1">Membrane</location>
        <topology evidence="1">Multi-pass membrane protein</topology>
    </subcellularLocation>
</comment>
<evidence type="ECO:0000313" key="10">
    <source>
        <dbReference type="Proteomes" id="UP000067689"/>
    </source>
</evidence>
<evidence type="ECO:0000256" key="1">
    <source>
        <dbReference type="ARBA" id="ARBA00004141"/>
    </source>
</evidence>
<dbReference type="KEGG" id="aer:AERYTH_00095"/>
<keyword evidence="4 7" id="KW-0472">Membrane</keyword>
<protein>
    <submittedName>
        <fullName evidence="9">Membrane protein</fullName>
    </submittedName>
</protein>
<keyword evidence="2 7" id="KW-0812">Transmembrane</keyword>
<dbReference type="Proteomes" id="UP000067689">
    <property type="component" value="Chromosome"/>
</dbReference>
<dbReference type="InterPro" id="IPR051784">
    <property type="entry name" value="Nod_factor_ABC_transporter"/>
</dbReference>
<evidence type="ECO:0000256" key="2">
    <source>
        <dbReference type="ARBA" id="ARBA00022692"/>
    </source>
</evidence>
<evidence type="ECO:0000313" key="9">
    <source>
        <dbReference type="EMBL" id="ALX03209.1"/>
    </source>
</evidence>
<dbReference type="InterPro" id="IPR000412">
    <property type="entry name" value="ABC_2_transport"/>
</dbReference>
<reference evidence="9 10" key="1">
    <citation type="journal article" date="1991" name="Int. J. Syst. Bacteriol.">
        <title>Description of the erythromycin-producing bacterium Arthrobacter sp. strain NRRL B-3381 as Aeromicrobium erythreum gen. nov., sp. nov.</title>
        <authorList>
            <person name="Miller E.S."/>
            <person name="Woese C.R."/>
            <person name="Brenner S."/>
        </authorList>
    </citation>
    <scope>NUCLEOTIDE SEQUENCE [LARGE SCALE GENOMIC DNA]</scope>
    <source>
        <strain evidence="9 10">AR18</strain>
    </source>
</reference>
<evidence type="ECO:0000256" key="5">
    <source>
        <dbReference type="ARBA" id="ARBA00023251"/>
    </source>
</evidence>
<feature type="transmembrane region" description="Helical" evidence="7">
    <location>
        <begin position="159"/>
        <end position="185"/>
    </location>
</feature>
<dbReference type="PATRIC" id="fig|2041.4.peg.18"/>
<keyword evidence="10" id="KW-1185">Reference proteome</keyword>
<dbReference type="RefSeq" id="WP_067853006.1">
    <property type="nucleotide sequence ID" value="NZ_CP011502.1"/>
</dbReference>
<dbReference type="Pfam" id="PF01061">
    <property type="entry name" value="ABC2_membrane"/>
    <property type="match status" value="1"/>
</dbReference>
<feature type="transmembrane region" description="Helical" evidence="7">
    <location>
        <begin position="241"/>
        <end position="262"/>
    </location>
</feature>
<evidence type="ECO:0000259" key="8">
    <source>
        <dbReference type="Pfam" id="PF01061"/>
    </source>
</evidence>
<feature type="domain" description="ABC-2 type transporter transmembrane" evidence="8">
    <location>
        <begin position="33"/>
        <end position="229"/>
    </location>
</feature>